<feature type="region of interest" description="Disordered" evidence="1">
    <location>
        <begin position="1"/>
        <end position="113"/>
    </location>
</feature>
<gene>
    <name evidence="2" type="ORF">RHOBADRAFT_46818</name>
</gene>
<dbReference type="Proteomes" id="UP000053890">
    <property type="component" value="Unassembled WGS sequence"/>
</dbReference>
<evidence type="ECO:0000313" key="3">
    <source>
        <dbReference type="Proteomes" id="UP000053890"/>
    </source>
</evidence>
<dbReference type="AlphaFoldDB" id="A0A0P9F9S2"/>
<feature type="compositionally biased region" description="Low complexity" evidence="1">
    <location>
        <begin position="13"/>
        <end position="35"/>
    </location>
</feature>
<evidence type="ECO:0000313" key="2">
    <source>
        <dbReference type="EMBL" id="KPV72368.1"/>
    </source>
</evidence>
<keyword evidence="3" id="KW-1185">Reference proteome</keyword>
<dbReference type="GeneID" id="28975310"/>
<dbReference type="OrthoDB" id="2529972at2759"/>
<accession>A0A0P9F9S2</accession>
<dbReference type="OMA" id="PRGMAKY"/>
<name>A0A0P9F9S2_RHOGW</name>
<protein>
    <submittedName>
        <fullName evidence="2">Uncharacterized protein</fullName>
    </submittedName>
</protein>
<feature type="compositionally biased region" description="Basic and acidic residues" evidence="1">
    <location>
        <begin position="86"/>
        <end position="95"/>
    </location>
</feature>
<organism evidence="2 3">
    <name type="scientific">Rhodotorula graminis (strain WP1)</name>
    <dbReference type="NCBI Taxonomy" id="578459"/>
    <lineage>
        <taxon>Eukaryota</taxon>
        <taxon>Fungi</taxon>
        <taxon>Dikarya</taxon>
        <taxon>Basidiomycota</taxon>
        <taxon>Pucciniomycotina</taxon>
        <taxon>Microbotryomycetes</taxon>
        <taxon>Sporidiobolales</taxon>
        <taxon>Sporidiobolaceae</taxon>
        <taxon>Rhodotorula</taxon>
    </lineage>
</organism>
<proteinExistence type="predicted"/>
<dbReference type="RefSeq" id="XP_018268417.1">
    <property type="nucleotide sequence ID" value="XM_018414862.1"/>
</dbReference>
<evidence type="ECO:0000256" key="1">
    <source>
        <dbReference type="SAM" id="MobiDB-lite"/>
    </source>
</evidence>
<sequence>MLRSALRSIFKGSSAAKPAAPVAAAPTASSSAATTLGTSQAPSTARAGPVTAADATLEATAPPPHSDSTPQAKPAVRSPTDPASDYQRRLEERFGGQDASALGTLVNGQPEGLAPNVKRNMFRVI</sequence>
<reference evidence="2 3" key="1">
    <citation type="journal article" date="2015" name="Front. Microbiol.">
        <title>Genome sequence of the plant growth promoting endophytic yeast Rhodotorula graminis WP1.</title>
        <authorList>
            <person name="Firrincieli A."/>
            <person name="Otillar R."/>
            <person name="Salamov A."/>
            <person name="Schmutz J."/>
            <person name="Khan Z."/>
            <person name="Redman R.S."/>
            <person name="Fleck N.D."/>
            <person name="Lindquist E."/>
            <person name="Grigoriev I.V."/>
            <person name="Doty S.L."/>
        </authorList>
    </citation>
    <scope>NUCLEOTIDE SEQUENCE [LARGE SCALE GENOMIC DNA]</scope>
    <source>
        <strain evidence="2 3">WP1</strain>
    </source>
</reference>
<dbReference type="EMBL" id="KQ474087">
    <property type="protein sequence ID" value="KPV72368.1"/>
    <property type="molecule type" value="Genomic_DNA"/>
</dbReference>